<dbReference type="SUPFAM" id="SSF81321">
    <property type="entry name" value="Family A G protein-coupled receptor-like"/>
    <property type="match status" value="1"/>
</dbReference>
<dbReference type="SMART" id="SM01381">
    <property type="entry name" value="7TM_GPCR_Srsx"/>
    <property type="match status" value="1"/>
</dbReference>
<dbReference type="Proteomes" id="UP001620645">
    <property type="component" value="Unassembled WGS sequence"/>
</dbReference>
<dbReference type="InterPro" id="IPR000276">
    <property type="entry name" value="GPCR_Rhodpsn"/>
</dbReference>
<evidence type="ECO:0000313" key="6">
    <source>
        <dbReference type="EMBL" id="KAL3099628.1"/>
    </source>
</evidence>
<evidence type="ECO:0000256" key="1">
    <source>
        <dbReference type="ARBA" id="ARBA00004370"/>
    </source>
</evidence>
<dbReference type="InterPro" id="IPR047130">
    <property type="entry name" value="7TM_GPCR_Srsx_nematod"/>
</dbReference>
<comment type="subcellular location">
    <subcellularLocation>
        <location evidence="1">Membrane</location>
    </subcellularLocation>
</comment>
<feature type="transmembrane region" description="Helical" evidence="5">
    <location>
        <begin position="20"/>
        <end position="48"/>
    </location>
</feature>
<dbReference type="Pfam" id="PF10320">
    <property type="entry name" value="7TM_GPCR_Srsx"/>
    <property type="match status" value="1"/>
</dbReference>
<name>A0ABD2K9V4_HETSC</name>
<protein>
    <recommendedName>
        <fullName evidence="8">G_PROTEIN_RECEP_F1_2 domain-containing protein</fullName>
    </recommendedName>
</protein>
<comment type="caution">
    <text evidence="6">The sequence shown here is derived from an EMBL/GenBank/DDBJ whole genome shotgun (WGS) entry which is preliminary data.</text>
</comment>
<dbReference type="InterPro" id="IPR019424">
    <property type="entry name" value="7TM_GPCR_Srsx"/>
</dbReference>
<proteinExistence type="predicted"/>
<sequence>MADLNRLTFLLEFSNETPNWKLISCASIFGIIATIGIVLNFSVIYVTIRTKSLNGTVNYLLALCSFFEILSQSGHFLFIYISFSGQNLIEYRLAANFIYIPSFGYAAIYPSMLFTGIDRLIVLIFDEMNNKHKIRLYLAMFTIICAFFGCFNIVSLYHGVQLHGDVMITGCFADFIMVYPQPIRSIIAFFEHFVVSS</sequence>
<feature type="transmembrane region" description="Helical" evidence="5">
    <location>
        <begin position="137"/>
        <end position="157"/>
    </location>
</feature>
<keyword evidence="7" id="KW-1185">Reference proteome</keyword>
<evidence type="ECO:0000313" key="7">
    <source>
        <dbReference type="Proteomes" id="UP001620645"/>
    </source>
</evidence>
<gene>
    <name evidence="6" type="ORF">niasHS_003083</name>
</gene>
<evidence type="ECO:0000256" key="2">
    <source>
        <dbReference type="ARBA" id="ARBA00022692"/>
    </source>
</evidence>
<feature type="transmembrane region" description="Helical" evidence="5">
    <location>
        <begin position="60"/>
        <end position="83"/>
    </location>
</feature>
<keyword evidence="2 5" id="KW-0812">Transmembrane</keyword>
<evidence type="ECO:0000256" key="5">
    <source>
        <dbReference type="SAM" id="Phobius"/>
    </source>
</evidence>
<dbReference type="AlphaFoldDB" id="A0ABD2K9V4"/>
<evidence type="ECO:0000256" key="3">
    <source>
        <dbReference type="ARBA" id="ARBA00022989"/>
    </source>
</evidence>
<reference evidence="6 7" key="1">
    <citation type="submission" date="2024-10" db="EMBL/GenBank/DDBJ databases">
        <authorList>
            <person name="Kim D."/>
        </authorList>
    </citation>
    <scope>NUCLEOTIDE SEQUENCE [LARGE SCALE GENOMIC DNA]</scope>
    <source>
        <strain evidence="6">Taebaek</strain>
    </source>
</reference>
<dbReference type="GO" id="GO:0016020">
    <property type="term" value="C:membrane"/>
    <property type="evidence" value="ECO:0007669"/>
    <property type="project" value="UniProtKB-SubCell"/>
</dbReference>
<organism evidence="6 7">
    <name type="scientific">Heterodera schachtii</name>
    <name type="common">Sugarbeet cyst nematode worm</name>
    <name type="synonym">Tylenchus schachtii</name>
    <dbReference type="NCBI Taxonomy" id="97005"/>
    <lineage>
        <taxon>Eukaryota</taxon>
        <taxon>Metazoa</taxon>
        <taxon>Ecdysozoa</taxon>
        <taxon>Nematoda</taxon>
        <taxon>Chromadorea</taxon>
        <taxon>Rhabditida</taxon>
        <taxon>Tylenchina</taxon>
        <taxon>Tylenchomorpha</taxon>
        <taxon>Tylenchoidea</taxon>
        <taxon>Heteroderidae</taxon>
        <taxon>Heteroderinae</taxon>
        <taxon>Heterodera</taxon>
    </lineage>
</organism>
<dbReference type="Gene3D" id="1.20.1070.10">
    <property type="entry name" value="Rhodopsin 7-helix transmembrane proteins"/>
    <property type="match status" value="1"/>
</dbReference>
<dbReference type="PANTHER" id="PTHR23360">
    <property type="entry name" value="G-PROTEIN COUPLED RECEPTORS FAMILY 1 PROFILE DOMAIN-CONTAINING PROTEIN-RELATED"/>
    <property type="match status" value="1"/>
</dbReference>
<accession>A0ABD2K9V4</accession>
<evidence type="ECO:0008006" key="8">
    <source>
        <dbReference type="Google" id="ProtNLM"/>
    </source>
</evidence>
<keyword evidence="4 5" id="KW-0472">Membrane</keyword>
<dbReference type="EMBL" id="JBICCN010000039">
    <property type="protein sequence ID" value="KAL3099628.1"/>
    <property type="molecule type" value="Genomic_DNA"/>
</dbReference>
<keyword evidence="3 5" id="KW-1133">Transmembrane helix</keyword>
<feature type="transmembrane region" description="Helical" evidence="5">
    <location>
        <begin position="103"/>
        <end position="125"/>
    </location>
</feature>
<evidence type="ECO:0000256" key="4">
    <source>
        <dbReference type="ARBA" id="ARBA00023136"/>
    </source>
</evidence>
<dbReference type="PANTHER" id="PTHR23360:SF5">
    <property type="entry name" value="G-PROTEIN COUPLED RECEPTORS FAMILY 1 PROFILE DOMAIN-CONTAINING PROTEIN"/>
    <property type="match status" value="1"/>
</dbReference>